<protein>
    <submittedName>
        <fullName evidence="1">Uncharacterized protein</fullName>
    </submittedName>
</protein>
<accession>A0A7J7V3Y4</accession>
<reference evidence="1 2" key="1">
    <citation type="journal article" date="2020" name="Nature">
        <title>Six reference-quality genomes reveal evolution of bat adaptations.</title>
        <authorList>
            <person name="Jebb D."/>
            <person name="Huang Z."/>
            <person name="Pippel M."/>
            <person name="Hughes G.M."/>
            <person name="Lavrichenko K."/>
            <person name="Devanna P."/>
            <person name="Winkler S."/>
            <person name="Jermiin L.S."/>
            <person name="Skirmuntt E.C."/>
            <person name="Katzourakis A."/>
            <person name="Burkitt-Gray L."/>
            <person name="Ray D.A."/>
            <person name="Sullivan K.A.M."/>
            <person name="Roscito J.G."/>
            <person name="Kirilenko B.M."/>
            <person name="Davalos L.M."/>
            <person name="Corthals A.P."/>
            <person name="Power M.L."/>
            <person name="Jones G."/>
            <person name="Ransome R.D."/>
            <person name="Dechmann D.K.N."/>
            <person name="Locatelli A.G."/>
            <person name="Puechmaille S.J."/>
            <person name="Fedrigo O."/>
            <person name="Jarvis E.D."/>
            <person name="Hiller M."/>
            <person name="Vernes S.C."/>
            <person name="Myers E.W."/>
            <person name="Teeling E.C."/>
        </authorList>
    </citation>
    <scope>NUCLEOTIDE SEQUENCE [LARGE SCALE GENOMIC DNA]</scope>
    <source>
        <strain evidence="1">MMyoMyo1</strain>
        <tissue evidence="1">Flight muscle</tissue>
    </source>
</reference>
<gene>
    <name evidence="1" type="ORF">mMyoMyo1_008435</name>
</gene>
<keyword evidence="2" id="KW-1185">Reference proteome</keyword>
<dbReference type="EMBL" id="JABWUV010000011">
    <property type="protein sequence ID" value="KAF6319696.1"/>
    <property type="molecule type" value="Genomic_DNA"/>
</dbReference>
<dbReference type="Proteomes" id="UP000527355">
    <property type="component" value="Unassembled WGS sequence"/>
</dbReference>
<organism evidence="1 2">
    <name type="scientific">Myotis myotis</name>
    <name type="common">Greater mouse-eared bat</name>
    <name type="synonym">Vespertilio myotis</name>
    <dbReference type="NCBI Taxonomy" id="51298"/>
    <lineage>
        <taxon>Eukaryota</taxon>
        <taxon>Metazoa</taxon>
        <taxon>Chordata</taxon>
        <taxon>Craniata</taxon>
        <taxon>Vertebrata</taxon>
        <taxon>Euteleostomi</taxon>
        <taxon>Mammalia</taxon>
        <taxon>Eutheria</taxon>
        <taxon>Laurasiatheria</taxon>
        <taxon>Chiroptera</taxon>
        <taxon>Yangochiroptera</taxon>
        <taxon>Vespertilionidae</taxon>
        <taxon>Myotis</taxon>
    </lineage>
</organism>
<proteinExistence type="predicted"/>
<sequence>MLFLKNFTLFRLESKYPLLKTCTSHLCTHLIPVATVTDFPKRGRLRQHTLIAWQLQKSGIQNQFHWAQIKVSQGRFPSGGTNRDCFPASAVAVRGCLGALLPLQRTAFCPCCGPISRCLPLIRTLTSRACPDHPGQYKGKCKLKLRKTSLHSWCKKRETFPTATTLSLEYLSL</sequence>
<evidence type="ECO:0000313" key="2">
    <source>
        <dbReference type="Proteomes" id="UP000527355"/>
    </source>
</evidence>
<comment type="caution">
    <text evidence="1">The sequence shown here is derived from an EMBL/GenBank/DDBJ whole genome shotgun (WGS) entry which is preliminary data.</text>
</comment>
<evidence type="ECO:0000313" key="1">
    <source>
        <dbReference type="EMBL" id="KAF6319696.1"/>
    </source>
</evidence>
<name>A0A7J7V3Y4_MYOMY</name>
<dbReference type="AlphaFoldDB" id="A0A7J7V3Y4"/>